<dbReference type="Proteomes" id="UP001634393">
    <property type="component" value="Unassembled WGS sequence"/>
</dbReference>
<feature type="region of interest" description="Disordered" evidence="2">
    <location>
        <begin position="119"/>
        <end position="151"/>
    </location>
</feature>
<dbReference type="AlphaFoldDB" id="A0ABD3U3Z9"/>
<feature type="compositionally biased region" description="Polar residues" evidence="2">
    <location>
        <begin position="140"/>
        <end position="151"/>
    </location>
</feature>
<evidence type="ECO:0000256" key="1">
    <source>
        <dbReference type="ARBA" id="ARBA00023242"/>
    </source>
</evidence>
<sequence>MPRPGPRPYECVRRAWHSDRHQPIRGSLIQEIFRIVSEVHGSCTKKNREWQEKLPVVVLKAEEIMYSKANSEAEYSDFKTLWDRVNDAINTIIRRDESTETGVLLQPCIEAALNLGCTPRRSSRSQRNESPRCYLRPETQDATSLHPSNSNTTVYGNHTNNIPLMFQCPQFLTPFNMNYLHSSSKTDNNANKLPILLDNTQTHASYNTWSVYPLYYNNQLQPDDPKLHTMKPWNSSFHQMESDNQLGFQQNLDASNFSFPTNHEHTLDKGHAIKCDLTLRLGSLPCPSTEPPYMEYAGSRTHVEERKLKRCFRK</sequence>
<dbReference type="PANTHER" id="PTHR35300">
    <property type="entry name" value="COACTIVATOR CBP, KIX DOMAIN-CONTAINING PROTEIN-RELATED"/>
    <property type="match status" value="1"/>
</dbReference>
<evidence type="ECO:0000313" key="3">
    <source>
        <dbReference type="EMBL" id="KAL3844040.1"/>
    </source>
</evidence>
<accession>A0ABD3U3Z9</accession>
<comment type="caution">
    <text evidence="3">The sequence shown here is derived from an EMBL/GenBank/DDBJ whole genome shotgun (WGS) entry which is preliminary data.</text>
</comment>
<gene>
    <name evidence="3" type="ORF">ACJIZ3_001443</name>
</gene>
<proteinExistence type="predicted"/>
<dbReference type="InterPro" id="IPR036529">
    <property type="entry name" value="KIX_dom_sf"/>
</dbReference>
<keyword evidence="1" id="KW-0539">Nucleus</keyword>
<organism evidence="3 4">
    <name type="scientific">Penstemon smallii</name>
    <dbReference type="NCBI Taxonomy" id="265156"/>
    <lineage>
        <taxon>Eukaryota</taxon>
        <taxon>Viridiplantae</taxon>
        <taxon>Streptophyta</taxon>
        <taxon>Embryophyta</taxon>
        <taxon>Tracheophyta</taxon>
        <taxon>Spermatophyta</taxon>
        <taxon>Magnoliopsida</taxon>
        <taxon>eudicotyledons</taxon>
        <taxon>Gunneridae</taxon>
        <taxon>Pentapetalae</taxon>
        <taxon>asterids</taxon>
        <taxon>lamiids</taxon>
        <taxon>Lamiales</taxon>
        <taxon>Plantaginaceae</taxon>
        <taxon>Cheloneae</taxon>
        <taxon>Penstemon</taxon>
    </lineage>
</organism>
<dbReference type="Gene3D" id="1.10.246.20">
    <property type="entry name" value="Coactivator CBP, KIX domain"/>
    <property type="match status" value="1"/>
</dbReference>
<evidence type="ECO:0000313" key="4">
    <source>
        <dbReference type="Proteomes" id="UP001634393"/>
    </source>
</evidence>
<reference evidence="3 4" key="1">
    <citation type="submission" date="2024-12" db="EMBL/GenBank/DDBJ databases">
        <title>The unique morphological basis and parallel evolutionary history of personate flowers in Penstemon.</title>
        <authorList>
            <person name="Depatie T.H."/>
            <person name="Wessinger C.A."/>
        </authorList>
    </citation>
    <scope>NUCLEOTIDE SEQUENCE [LARGE SCALE GENOMIC DNA]</scope>
    <source>
        <strain evidence="3">WTNN_2</strain>
        <tissue evidence="3">Leaf</tissue>
    </source>
</reference>
<keyword evidence="4" id="KW-1185">Reference proteome</keyword>
<dbReference type="PANTHER" id="PTHR35300:SF5">
    <property type="entry name" value="HISTONE ACETYLTRANSFERASE"/>
    <property type="match status" value="1"/>
</dbReference>
<evidence type="ECO:0000256" key="2">
    <source>
        <dbReference type="SAM" id="MobiDB-lite"/>
    </source>
</evidence>
<name>A0ABD3U3Z9_9LAMI</name>
<dbReference type="EMBL" id="JBJXBP010000002">
    <property type="protein sequence ID" value="KAL3844040.1"/>
    <property type="molecule type" value="Genomic_DNA"/>
</dbReference>
<protein>
    <submittedName>
        <fullName evidence="3">Uncharacterized protein</fullName>
    </submittedName>
</protein>